<reference evidence="1" key="1">
    <citation type="submission" date="2023-03" db="EMBL/GenBank/DDBJ databases">
        <title>Massive genome expansion in bonnet fungi (Mycena s.s.) driven by repeated elements and novel gene families across ecological guilds.</title>
        <authorList>
            <consortium name="Lawrence Berkeley National Laboratory"/>
            <person name="Harder C.B."/>
            <person name="Miyauchi S."/>
            <person name="Viragh M."/>
            <person name="Kuo A."/>
            <person name="Thoen E."/>
            <person name="Andreopoulos B."/>
            <person name="Lu D."/>
            <person name="Skrede I."/>
            <person name="Drula E."/>
            <person name="Henrissat B."/>
            <person name="Morin E."/>
            <person name="Kohler A."/>
            <person name="Barry K."/>
            <person name="LaButti K."/>
            <person name="Morin E."/>
            <person name="Salamov A."/>
            <person name="Lipzen A."/>
            <person name="Mereny Z."/>
            <person name="Hegedus B."/>
            <person name="Baldrian P."/>
            <person name="Stursova M."/>
            <person name="Weitz H."/>
            <person name="Taylor A."/>
            <person name="Grigoriev I.V."/>
            <person name="Nagy L.G."/>
            <person name="Martin F."/>
            <person name="Kauserud H."/>
        </authorList>
    </citation>
    <scope>NUCLEOTIDE SEQUENCE</scope>
    <source>
        <strain evidence="1">CBHHK182m</strain>
    </source>
</reference>
<comment type="caution">
    <text evidence="1">The sequence shown here is derived from an EMBL/GenBank/DDBJ whole genome shotgun (WGS) entry which is preliminary data.</text>
</comment>
<dbReference type="Proteomes" id="UP001215598">
    <property type="component" value="Unassembled WGS sequence"/>
</dbReference>
<protein>
    <submittedName>
        <fullName evidence="1">Uncharacterized protein</fullName>
    </submittedName>
</protein>
<name>A0AAD7HIY1_9AGAR</name>
<dbReference type="EMBL" id="JARKIB010000226">
    <property type="protein sequence ID" value="KAJ7721789.1"/>
    <property type="molecule type" value="Genomic_DNA"/>
</dbReference>
<keyword evidence="2" id="KW-1185">Reference proteome</keyword>
<proteinExistence type="predicted"/>
<accession>A0AAD7HIY1</accession>
<evidence type="ECO:0000313" key="1">
    <source>
        <dbReference type="EMBL" id="KAJ7721789.1"/>
    </source>
</evidence>
<sequence>MHSALSIRRSNGRLCVDFSPQPDGAKFSSWDWNLGEERLNGVLMENHWTRFDAKDVCNSVLAYTLNFPIDSSAWLTQANHIFSRLRITSNPEDYSVPSVLPLELSVESPFKQFSWRTLHQSYLFLCPTTDFKTGSSSFRWPECPAYWSLDPSGLDRLSTEEATQLGFPSFQLTTRVHRDSRDASVYAGLWQFHRAKGFDPESQDVARHLREPLYKISREVD</sequence>
<feature type="non-terminal residue" evidence="1">
    <location>
        <position position="1"/>
    </location>
</feature>
<gene>
    <name evidence="1" type="ORF">B0H16DRAFT_1790311</name>
</gene>
<evidence type="ECO:0000313" key="2">
    <source>
        <dbReference type="Proteomes" id="UP001215598"/>
    </source>
</evidence>
<dbReference type="AlphaFoldDB" id="A0AAD7HIY1"/>
<organism evidence="1 2">
    <name type="scientific">Mycena metata</name>
    <dbReference type="NCBI Taxonomy" id="1033252"/>
    <lineage>
        <taxon>Eukaryota</taxon>
        <taxon>Fungi</taxon>
        <taxon>Dikarya</taxon>
        <taxon>Basidiomycota</taxon>
        <taxon>Agaricomycotina</taxon>
        <taxon>Agaricomycetes</taxon>
        <taxon>Agaricomycetidae</taxon>
        <taxon>Agaricales</taxon>
        <taxon>Marasmiineae</taxon>
        <taxon>Mycenaceae</taxon>
        <taxon>Mycena</taxon>
    </lineage>
</organism>